<dbReference type="Proteomes" id="UP000054477">
    <property type="component" value="Unassembled WGS sequence"/>
</dbReference>
<reference evidence="1 2" key="1">
    <citation type="submission" date="2014-04" db="EMBL/GenBank/DDBJ databases">
        <authorList>
            <consortium name="DOE Joint Genome Institute"/>
            <person name="Kuo A."/>
            <person name="Kohler A."/>
            <person name="Nagy L.G."/>
            <person name="Floudas D."/>
            <person name="Copeland A."/>
            <person name="Barry K.W."/>
            <person name="Cichocki N."/>
            <person name="Veneault-Fourrey C."/>
            <person name="LaButti K."/>
            <person name="Lindquist E.A."/>
            <person name="Lipzen A."/>
            <person name="Lundell T."/>
            <person name="Morin E."/>
            <person name="Murat C."/>
            <person name="Sun H."/>
            <person name="Tunlid A."/>
            <person name="Henrissat B."/>
            <person name="Grigoriev I.V."/>
            <person name="Hibbett D.S."/>
            <person name="Martin F."/>
            <person name="Nordberg H.P."/>
            <person name="Cantor M.N."/>
            <person name="Hua S.X."/>
        </authorList>
    </citation>
    <scope>NUCLEOTIDE SEQUENCE [LARGE SCALE GENOMIC DNA]</scope>
    <source>
        <strain evidence="1 2">LaAM-08-1</strain>
    </source>
</reference>
<evidence type="ECO:0000313" key="1">
    <source>
        <dbReference type="EMBL" id="KIK02994.1"/>
    </source>
</evidence>
<dbReference type="EMBL" id="KN838585">
    <property type="protein sequence ID" value="KIK02994.1"/>
    <property type="molecule type" value="Genomic_DNA"/>
</dbReference>
<gene>
    <name evidence="1" type="ORF">K443DRAFT_503316</name>
</gene>
<organism evidence="1 2">
    <name type="scientific">Laccaria amethystina LaAM-08-1</name>
    <dbReference type="NCBI Taxonomy" id="1095629"/>
    <lineage>
        <taxon>Eukaryota</taxon>
        <taxon>Fungi</taxon>
        <taxon>Dikarya</taxon>
        <taxon>Basidiomycota</taxon>
        <taxon>Agaricomycotina</taxon>
        <taxon>Agaricomycetes</taxon>
        <taxon>Agaricomycetidae</taxon>
        <taxon>Agaricales</taxon>
        <taxon>Agaricineae</taxon>
        <taxon>Hydnangiaceae</taxon>
        <taxon>Laccaria</taxon>
    </lineage>
</organism>
<accession>A0A0C9XNF7</accession>
<sequence length="178" mass="19963">MVDYEKLPNMGRPRNVLEPPGIDHLYPDRSLPLAVNLVVWECPGVSHGEQHWAIGWKVGSTLQYGNVPVLRLLSVTREIGPQGPLDHLTNWGPKTRTAGIPTQTYGVFRPIATVSRDQRQRLEAIAAAEPVLKPNGWWNCQNWTVSILIKAIEAGVFTHQEVSQVLSQAGWTQPWRSF</sequence>
<dbReference type="OrthoDB" id="37659at2759"/>
<name>A0A0C9XNF7_9AGAR</name>
<evidence type="ECO:0000313" key="2">
    <source>
        <dbReference type="Proteomes" id="UP000054477"/>
    </source>
</evidence>
<protein>
    <submittedName>
        <fullName evidence="1">Uncharacterized protein</fullName>
    </submittedName>
</protein>
<keyword evidence="2" id="KW-1185">Reference proteome</keyword>
<dbReference type="HOGENOM" id="CLU_101869_0_0_1"/>
<proteinExistence type="predicted"/>
<reference evidence="2" key="2">
    <citation type="submission" date="2015-01" db="EMBL/GenBank/DDBJ databases">
        <title>Evolutionary Origins and Diversification of the Mycorrhizal Mutualists.</title>
        <authorList>
            <consortium name="DOE Joint Genome Institute"/>
            <consortium name="Mycorrhizal Genomics Consortium"/>
            <person name="Kohler A."/>
            <person name="Kuo A."/>
            <person name="Nagy L.G."/>
            <person name="Floudas D."/>
            <person name="Copeland A."/>
            <person name="Barry K.W."/>
            <person name="Cichocki N."/>
            <person name="Veneault-Fourrey C."/>
            <person name="LaButti K."/>
            <person name="Lindquist E.A."/>
            <person name="Lipzen A."/>
            <person name="Lundell T."/>
            <person name="Morin E."/>
            <person name="Murat C."/>
            <person name="Riley R."/>
            <person name="Ohm R."/>
            <person name="Sun H."/>
            <person name="Tunlid A."/>
            <person name="Henrissat B."/>
            <person name="Grigoriev I.V."/>
            <person name="Hibbett D.S."/>
            <person name="Martin F."/>
        </authorList>
    </citation>
    <scope>NUCLEOTIDE SEQUENCE [LARGE SCALE GENOMIC DNA]</scope>
    <source>
        <strain evidence="2">LaAM-08-1</strain>
    </source>
</reference>
<dbReference type="AlphaFoldDB" id="A0A0C9XNF7"/>